<dbReference type="EMBL" id="LBWA01000004">
    <property type="protein sequence ID" value="KKQ98216.1"/>
    <property type="molecule type" value="Genomic_DNA"/>
</dbReference>
<evidence type="ECO:0000256" key="3">
    <source>
        <dbReference type="ARBA" id="ARBA00022598"/>
    </source>
</evidence>
<dbReference type="Pfam" id="PF00579">
    <property type="entry name" value="tRNA-synt_1b"/>
    <property type="match status" value="1"/>
</dbReference>
<comment type="caution">
    <text evidence="11">The sequence shown here is derived from an EMBL/GenBank/DDBJ whole genome shotgun (WGS) entry which is preliminary data.</text>
</comment>
<dbReference type="InterPro" id="IPR002305">
    <property type="entry name" value="aa-tRNA-synth_Ic"/>
</dbReference>
<dbReference type="AlphaFoldDB" id="A0A0G0Q959"/>
<dbReference type="PANTHER" id="PTHR43766:SF1">
    <property type="entry name" value="TRYPTOPHAN--TRNA LIGASE, MITOCHONDRIAL"/>
    <property type="match status" value="1"/>
</dbReference>
<proteinExistence type="inferred from homology"/>
<evidence type="ECO:0000256" key="1">
    <source>
        <dbReference type="ARBA" id="ARBA00005594"/>
    </source>
</evidence>
<dbReference type="InterPro" id="IPR002306">
    <property type="entry name" value="Trp-tRNA-ligase"/>
</dbReference>
<evidence type="ECO:0000256" key="5">
    <source>
        <dbReference type="ARBA" id="ARBA00022840"/>
    </source>
</evidence>
<sequence length="328" mass="36759">MTKKRVLSGIRATGRLHLGNYLGAVKGMLALQNNPSYETLYMVADLHSINTPYDTKSFQDSVRGVVLDYLSAGLDPEKSIIFVQSHVPEHVELSYLFSTVLTVARMLHLPTYKDKLKENSENANMAMLYYPVLMASDILIYKADSVPVGDDQLPHLEVSREVARKMNEKYDTDFPEPGQFKTEGHHVPSLTGEGKMSKSVEGSYINLTDNLETIKDKLARVPTDTGCGTSVPEEGGVAALLTFVELFQGSNKRKEYENLYLGDGVKYSELKENLAELIFKEIEPIQKRRRELESKPEYVDKVIKEGAGKATKIASETLREVKQKMGFI</sequence>
<keyword evidence="6 9" id="KW-0648">Protein biosynthesis</keyword>
<reference evidence="11 12" key="1">
    <citation type="journal article" date="2015" name="Nature">
        <title>rRNA introns, odd ribosomes, and small enigmatic genomes across a large radiation of phyla.</title>
        <authorList>
            <person name="Brown C.T."/>
            <person name="Hug L.A."/>
            <person name="Thomas B.C."/>
            <person name="Sharon I."/>
            <person name="Castelle C.J."/>
            <person name="Singh A."/>
            <person name="Wilkins M.J."/>
            <person name="Williams K.H."/>
            <person name="Banfield J.F."/>
        </authorList>
    </citation>
    <scope>NUCLEOTIDE SEQUENCE [LARGE SCALE GENOMIC DNA]</scope>
</reference>
<dbReference type="Gene3D" id="3.40.50.620">
    <property type="entry name" value="HUPs"/>
    <property type="match status" value="1"/>
</dbReference>
<evidence type="ECO:0000256" key="7">
    <source>
        <dbReference type="ARBA" id="ARBA00023146"/>
    </source>
</evidence>
<evidence type="ECO:0000256" key="6">
    <source>
        <dbReference type="ARBA" id="ARBA00022917"/>
    </source>
</evidence>
<dbReference type="SUPFAM" id="SSF52374">
    <property type="entry name" value="Nucleotidylyl transferase"/>
    <property type="match status" value="1"/>
</dbReference>
<dbReference type="InterPro" id="IPR014729">
    <property type="entry name" value="Rossmann-like_a/b/a_fold"/>
</dbReference>
<evidence type="ECO:0000256" key="10">
    <source>
        <dbReference type="SAM" id="MobiDB-lite"/>
    </source>
</evidence>
<dbReference type="GO" id="GO:0005524">
    <property type="term" value="F:ATP binding"/>
    <property type="evidence" value="ECO:0007669"/>
    <property type="project" value="UniProtKB-KW"/>
</dbReference>
<dbReference type="EC" id="6.1.1.2" evidence="2 8"/>
<dbReference type="PATRIC" id="fig|1618549.4.peg.403"/>
<gene>
    <name evidence="11" type="ORF">UT23_C0004G0055</name>
</gene>
<keyword evidence="3 9" id="KW-0436">Ligase</keyword>
<dbReference type="Proteomes" id="UP000034325">
    <property type="component" value="Unassembled WGS sequence"/>
</dbReference>
<keyword evidence="5 9" id="KW-0067">ATP-binding</keyword>
<organism evidence="11 12">
    <name type="scientific">Candidatus Woesebacteria bacterium GW2011_GWA1_39_12</name>
    <dbReference type="NCBI Taxonomy" id="1618549"/>
    <lineage>
        <taxon>Bacteria</taxon>
        <taxon>Candidatus Woeseibacteriota</taxon>
    </lineage>
</organism>
<accession>A0A0G0Q959</accession>
<dbReference type="NCBIfam" id="TIGR00233">
    <property type="entry name" value="trpS"/>
    <property type="match status" value="1"/>
</dbReference>
<feature type="region of interest" description="Disordered" evidence="10">
    <location>
        <begin position="173"/>
        <end position="195"/>
    </location>
</feature>
<dbReference type="Gene3D" id="1.10.240.10">
    <property type="entry name" value="Tyrosyl-Transfer RNA Synthetase"/>
    <property type="match status" value="1"/>
</dbReference>
<dbReference type="CDD" id="cd00806">
    <property type="entry name" value="TrpRS_core"/>
    <property type="match status" value="1"/>
</dbReference>
<evidence type="ECO:0000313" key="12">
    <source>
        <dbReference type="Proteomes" id="UP000034325"/>
    </source>
</evidence>
<evidence type="ECO:0000313" key="11">
    <source>
        <dbReference type="EMBL" id="KKQ98216.1"/>
    </source>
</evidence>
<dbReference type="GO" id="GO:0006436">
    <property type="term" value="P:tryptophanyl-tRNA aminoacylation"/>
    <property type="evidence" value="ECO:0007669"/>
    <property type="project" value="UniProtKB-UniRule"/>
</dbReference>
<name>A0A0G0Q959_9BACT</name>
<evidence type="ECO:0000256" key="2">
    <source>
        <dbReference type="ARBA" id="ARBA00013161"/>
    </source>
</evidence>
<dbReference type="GO" id="GO:0005737">
    <property type="term" value="C:cytoplasm"/>
    <property type="evidence" value="ECO:0007669"/>
    <property type="project" value="UniProtKB-UniRule"/>
</dbReference>
<dbReference type="PANTHER" id="PTHR43766">
    <property type="entry name" value="TRYPTOPHAN--TRNA LIGASE, MITOCHONDRIAL"/>
    <property type="match status" value="1"/>
</dbReference>
<keyword evidence="7 9" id="KW-0030">Aminoacyl-tRNA synthetase</keyword>
<dbReference type="GO" id="GO:0004830">
    <property type="term" value="F:tryptophan-tRNA ligase activity"/>
    <property type="evidence" value="ECO:0007669"/>
    <property type="project" value="UniProtKB-UniRule"/>
</dbReference>
<dbReference type="InterPro" id="IPR050203">
    <property type="entry name" value="Trp-tRNA_synthetase"/>
</dbReference>
<dbReference type="PRINTS" id="PR01039">
    <property type="entry name" value="TRNASYNTHTRP"/>
</dbReference>
<comment type="similarity">
    <text evidence="1 9">Belongs to the class-I aminoacyl-tRNA synthetase family.</text>
</comment>
<keyword evidence="4 9" id="KW-0547">Nucleotide-binding</keyword>
<evidence type="ECO:0000256" key="4">
    <source>
        <dbReference type="ARBA" id="ARBA00022741"/>
    </source>
</evidence>
<evidence type="ECO:0000256" key="8">
    <source>
        <dbReference type="NCBIfam" id="TIGR00233"/>
    </source>
</evidence>
<protein>
    <recommendedName>
        <fullName evidence="2 8">Tryptophan--tRNA ligase</fullName>
        <ecNumber evidence="2 8">6.1.1.2</ecNumber>
    </recommendedName>
</protein>
<evidence type="ECO:0000256" key="9">
    <source>
        <dbReference type="RuleBase" id="RU363036"/>
    </source>
</evidence>